<protein>
    <recommendedName>
        <fullName evidence="1">UPF0352 protein SAMN04488540_10989</fullName>
    </recommendedName>
</protein>
<dbReference type="Proteomes" id="UP000199527">
    <property type="component" value="Unassembled WGS sequence"/>
</dbReference>
<dbReference type="RefSeq" id="WP_028114728.1">
    <property type="nucleotide sequence ID" value="NZ_FNEM01000009.1"/>
</dbReference>
<dbReference type="EMBL" id="FNEM01000009">
    <property type="protein sequence ID" value="SDJ53124.1"/>
    <property type="molecule type" value="Genomic_DNA"/>
</dbReference>
<evidence type="ECO:0000313" key="3">
    <source>
        <dbReference type="Proteomes" id="UP000199527"/>
    </source>
</evidence>
<reference evidence="3" key="1">
    <citation type="submission" date="2016-10" db="EMBL/GenBank/DDBJ databases">
        <authorList>
            <person name="Varghese N."/>
            <person name="Submissions S."/>
        </authorList>
    </citation>
    <scope>NUCLEOTIDE SEQUENCE [LARGE SCALE GENOMIC DNA]</scope>
    <source>
        <strain evidence="3">DSM 23317</strain>
    </source>
</reference>
<dbReference type="SUPFAM" id="SSF158651">
    <property type="entry name" value="YejL-like"/>
    <property type="match status" value="1"/>
</dbReference>
<organism evidence="2 3">
    <name type="scientific">Ferrimonas sediminum</name>
    <dbReference type="NCBI Taxonomy" id="718193"/>
    <lineage>
        <taxon>Bacteria</taxon>
        <taxon>Pseudomonadati</taxon>
        <taxon>Pseudomonadota</taxon>
        <taxon>Gammaproteobacteria</taxon>
        <taxon>Alteromonadales</taxon>
        <taxon>Ferrimonadaceae</taxon>
        <taxon>Ferrimonas</taxon>
    </lineage>
</organism>
<dbReference type="NCBIfam" id="NF010242">
    <property type="entry name" value="PRK13689.1"/>
    <property type="match status" value="1"/>
</dbReference>
<dbReference type="Gene3D" id="1.10.3390.10">
    <property type="entry name" value="YejL-like"/>
    <property type="match status" value="1"/>
</dbReference>
<dbReference type="InterPro" id="IPR023202">
    <property type="entry name" value="YejL_sf"/>
</dbReference>
<dbReference type="OrthoDB" id="5771474at2"/>
<keyword evidence="3" id="KW-1185">Reference proteome</keyword>
<evidence type="ECO:0000256" key="1">
    <source>
        <dbReference type="HAMAP-Rule" id="MF_00816"/>
    </source>
</evidence>
<dbReference type="InterPro" id="IPR009857">
    <property type="entry name" value="UPF0352"/>
</dbReference>
<dbReference type="Pfam" id="PF07208">
    <property type="entry name" value="DUF1414"/>
    <property type="match status" value="1"/>
</dbReference>
<accession>A0A1G8UHN4</accession>
<comment type="similarity">
    <text evidence="1">Belongs to the UPF0352 family.</text>
</comment>
<evidence type="ECO:0000313" key="2">
    <source>
        <dbReference type="EMBL" id="SDJ53124.1"/>
    </source>
</evidence>
<proteinExistence type="inferred from homology"/>
<dbReference type="PIRSF" id="PIRSF006188">
    <property type="entry name" value="UCP006188"/>
    <property type="match status" value="1"/>
</dbReference>
<sequence length="75" mass="8057">MAILSKYSNDDVESLLNELILVLEKNETPTDLALMVLGNAATDIINRNIAPGSRKRIAEQFGQALAASVDSRADA</sequence>
<name>A0A1G8UHN4_9GAMM</name>
<dbReference type="AlphaFoldDB" id="A0A1G8UHN4"/>
<gene>
    <name evidence="2" type="ORF">SAMN04488540_10989</name>
</gene>
<dbReference type="HAMAP" id="MF_00816">
    <property type="entry name" value="UPF0352"/>
    <property type="match status" value="1"/>
</dbReference>